<name>A0AAJ0GUK8_9PEZI</name>
<dbReference type="Proteomes" id="UP001273166">
    <property type="component" value="Unassembled WGS sequence"/>
</dbReference>
<evidence type="ECO:0000313" key="1">
    <source>
        <dbReference type="EMBL" id="KAK3306135.1"/>
    </source>
</evidence>
<keyword evidence="2" id="KW-1185">Reference proteome</keyword>
<reference evidence="1" key="1">
    <citation type="journal article" date="2023" name="Mol. Phylogenet. Evol.">
        <title>Genome-scale phylogeny and comparative genomics of the fungal order Sordariales.</title>
        <authorList>
            <person name="Hensen N."/>
            <person name="Bonometti L."/>
            <person name="Westerberg I."/>
            <person name="Brannstrom I.O."/>
            <person name="Guillou S."/>
            <person name="Cros-Aarteil S."/>
            <person name="Calhoun S."/>
            <person name="Haridas S."/>
            <person name="Kuo A."/>
            <person name="Mondo S."/>
            <person name="Pangilinan J."/>
            <person name="Riley R."/>
            <person name="LaButti K."/>
            <person name="Andreopoulos B."/>
            <person name="Lipzen A."/>
            <person name="Chen C."/>
            <person name="Yan M."/>
            <person name="Daum C."/>
            <person name="Ng V."/>
            <person name="Clum A."/>
            <person name="Steindorff A."/>
            <person name="Ohm R.A."/>
            <person name="Martin F."/>
            <person name="Silar P."/>
            <person name="Natvig D.O."/>
            <person name="Lalanne C."/>
            <person name="Gautier V."/>
            <person name="Ament-Velasquez S.L."/>
            <person name="Kruys A."/>
            <person name="Hutchinson M.I."/>
            <person name="Powell A.J."/>
            <person name="Barry K."/>
            <person name="Miller A.N."/>
            <person name="Grigoriev I.V."/>
            <person name="Debuchy R."/>
            <person name="Gladieux P."/>
            <person name="Hiltunen Thoren M."/>
            <person name="Johannesson H."/>
        </authorList>
    </citation>
    <scope>NUCLEOTIDE SEQUENCE</scope>
    <source>
        <strain evidence="1">CBS 333.67</strain>
    </source>
</reference>
<proteinExistence type="predicted"/>
<dbReference type="RefSeq" id="XP_062721915.1">
    <property type="nucleotide sequence ID" value="XM_062867952.1"/>
</dbReference>
<accession>A0AAJ0GUK8</accession>
<dbReference type="GeneID" id="87886781"/>
<sequence length="332" mass="37559">MYASHFVPFVCAELTRLLCCISTLDELKDAKHHVKCRERAAIPSISQISTGILSAFEPPVMDAWNAWRAAENERLLGNAMGFGLYSRNLLLPASTIYQHLVDSVPQQDGEDIVLQCARLLLAGGEAGETVYEQVRVGSANFTRRDPLVTFHTLGFLLGRYHACNYMDLVLVSYTWDLQPPDINRDVRTARRRLDDARLQLRASPLYPWFSDVLTSVDIPNVTKVISIALGEFSSRSPYGQERRRRSRTRHMLLCEIENVIRLKQGDSPIVRSHDQGYFDVEIEALRVYGIQGTNHPVLLGSWSLTNPPSSFRSTRISRLKKSLLMSLSQRPS</sequence>
<organism evidence="1 2">
    <name type="scientific">Chaetomium strumarium</name>
    <dbReference type="NCBI Taxonomy" id="1170767"/>
    <lineage>
        <taxon>Eukaryota</taxon>
        <taxon>Fungi</taxon>
        <taxon>Dikarya</taxon>
        <taxon>Ascomycota</taxon>
        <taxon>Pezizomycotina</taxon>
        <taxon>Sordariomycetes</taxon>
        <taxon>Sordariomycetidae</taxon>
        <taxon>Sordariales</taxon>
        <taxon>Chaetomiaceae</taxon>
        <taxon>Chaetomium</taxon>
    </lineage>
</organism>
<protein>
    <submittedName>
        <fullName evidence="1">Uncharacterized protein</fullName>
    </submittedName>
</protein>
<gene>
    <name evidence="1" type="ORF">B0T15DRAFT_511980</name>
</gene>
<dbReference type="EMBL" id="JAUDZG010000004">
    <property type="protein sequence ID" value="KAK3306135.1"/>
    <property type="molecule type" value="Genomic_DNA"/>
</dbReference>
<reference evidence="1" key="2">
    <citation type="submission" date="2023-06" db="EMBL/GenBank/DDBJ databases">
        <authorList>
            <consortium name="Lawrence Berkeley National Laboratory"/>
            <person name="Mondo S.J."/>
            <person name="Hensen N."/>
            <person name="Bonometti L."/>
            <person name="Westerberg I."/>
            <person name="Brannstrom I.O."/>
            <person name="Guillou S."/>
            <person name="Cros-Aarteil S."/>
            <person name="Calhoun S."/>
            <person name="Haridas S."/>
            <person name="Kuo A."/>
            <person name="Pangilinan J."/>
            <person name="Riley R."/>
            <person name="Labutti K."/>
            <person name="Andreopoulos B."/>
            <person name="Lipzen A."/>
            <person name="Chen C."/>
            <person name="Yanf M."/>
            <person name="Daum C."/>
            <person name="Ng V."/>
            <person name="Clum A."/>
            <person name="Steindorff A."/>
            <person name="Ohm R."/>
            <person name="Martin F."/>
            <person name="Silar P."/>
            <person name="Natvig D."/>
            <person name="Lalanne C."/>
            <person name="Gautier V."/>
            <person name="Ament-Velasquez S.L."/>
            <person name="Kruys A."/>
            <person name="Hutchinson M.I."/>
            <person name="Powell A.J."/>
            <person name="Barry K."/>
            <person name="Miller A.N."/>
            <person name="Grigoriev I.V."/>
            <person name="Debuchy R."/>
            <person name="Gladieux P."/>
            <person name="Thoren M.H."/>
            <person name="Johannesson H."/>
        </authorList>
    </citation>
    <scope>NUCLEOTIDE SEQUENCE</scope>
    <source>
        <strain evidence="1">CBS 333.67</strain>
    </source>
</reference>
<dbReference type="AlphaFoldDB" id="A0AAJ0GUK8"/>
<evidence type="ECO:0000313" key="2">
    <source>
        <dbReference type="Proteomes" id="UP001273166"/>
    </source>
</evidence>
<comment type="caution">
    <text evidence="1">The sequence shown here is derived from an EMBL/GenBank/DDBJ whole genome shotgun (WGS) entry which is preliminary data.</text>
</comment>